<dbReference type="PROSITE" id="PS50006">
    <property type="entry name" value="FHA_DOMAIN"/>
    <property type="match status" value="1"/>
</dbReference>
<dbReference type="GO" id="GO:0005524">
    <property type="term" value="F:ATP binding"/>
    <property type="evidence" value="ECO:0007669"/>
    <property type="project" value="UniProtKB-UniRule"/>
</dbReference>
<feature type="domain" description="FtsK" evidence="7">
    <location>
        <begin position="1307"/>
        <end position="1498"/>
    </location>
</feature>
<evidence type="ECO:0000256" key="3">
    <source>
        <dbReference type="ARBA" id="ARBA00022840"/>
    </source>
</evidence>
<evidence type="ECO:0000256" key="2">
    <source>
        <dbReference type="ARBA" id="ARBA00022741"/>
    </source>
</evidence>
<dbReference type="InterPro" id="IPR023839">
    <property type="entry name" value="Firmicutes_EssC_C"/>
</dbReference>
<evidence type="ECO:0000259" key="6">
    <source>
        <dbReference type="PROSITE" id="PS50006"/>
    </source>
</evidence>
<dbReference type="Gene3D" id="2.60.200.20">
    <property type="match status" value="1"/>
</dbReference>
<dbReference type="SUPFAM" id="SSF52540">
    <property type="entry name" value="P-loop containing nucleoside triphosphate hydrolases"/>
    <property type="match status" value="3"/>
</dbReference>
<evidence type="ECO:0000259" key="7">
    <source>
        <dbReference type="PROSITE" id="PS50901"/>
    </source>
</evidence>
<evidence type="ECO:0000256" key="1">
    <source>
        <dbReference type="ARBA" id="ARBA00022737"/>
    </source>
</evidence>
<dbReference type="Gene3D" id="3.40.50.300">
    <property type="entry name" value="P-loop containing nucleotide triphosphate hydrolases"/>
    <property type="match status" value="4"/>
</dbReference>
<keyword evidence="5" id="KW-1133">Transmembrane helix</keyword>
<keyword evidence="5" id="KW-0472">Membrane</keyword>
<gene>
    <name evidence="8" type="primary">essC</name>
    <name evidence="8" type="ORF">HZF06_07855</name>
</gene>
<feature type="domain" description="FHA" evidence="6">
    <location>
        <begin position="130"/>
        <end position="179"/>
    </location>
</feature>
<keyword evidence="1" id="KW-0677">Repeat</keyword>
<sequence>MTEGLNFYNVLILYNDDFYKEIDLDGFEKDEVVIGNTDDSDIKLKIREYKDISIVFERKNNSWIISSQKSVYCTVNGIKVSRRILINGDKIGIKSSETKKELFKINYFIDFVVENENYDRIVSLENIKTLKIGQDNNNHIVIEDEMIEKLHAEIVKDKEQFYLVDFKTKFGIYLNGKKVENKTILKDNDFIIMCGYKFLYKSKTLSMSKVDEKIRINGLEELDNPLSKSILQYPCFYRSPRILKDIPKDDIVIEAPPEKEKKSGENILLTLIPLIGTAVITLIMSGVGNGSNAMLSVAMVGLTGSVAVFTYVSQVIKKNNKNIKRYKIYKEYIKSKEEIIKEKREIFANSIKEMNPDTENCIDIVEEFNRRMWERSKEHQDFLNISIGSGESPLSFDIKIPDEVISLDKDKLREDPKKLKEAYDTYKDLPIMVDLVKEAPVGIYGNRPYTLELIKNILMKISTLHYYEEVKILVVYPESEDEEWKWIKWLPHVWSDKRNIRYMANTKESAHNVLNVLYDEIKQRKNAASENRDEATYSPHYIVVIADNTLVENEPIMPILEEGENLGVTGIFLYDYIGLIPKDCKKLIEVVDNNNIKLITTDGSMRELSCTFNKVEEKESLKFSRTMSPVFVKSSFTQGSLSSYITLFDMYKISNVDELKIINKWNSNKVYETMAVPLGVKVGDELVYLNLHEKSHGPHGLVAGTTGSGKSEILQTYIASLAINYHPYDVAIIIIDYKGGGMANQFKDLPHLVGTITNLDGNQINRSLVSIKSELKRRQRIFGEYNVNHIDSYIKLFKQGKASEPIPHLIIIADEFAELKSDQPEFMAELVSTARIGRSLGVHLILATQKPAGVVDDQIWSNSKFKLCLKVQNAEDSNEVIKSPLAANIVEPGRAYFQVGNNEIFELFQSAWSGAKKYDDDDVSQRDIDISQVLIDGSRKLIYSSKDDEKKRDGKPQLDIVIEAINEEARRNGIERIQGPWLPALKEIIFIKEIIGEFSEDKWREKSNQIAPLIGLIDNPQKQMQAPAAVNASEDGHMLIVGSPGVGKTTLLQTLITSIISSYTPEEINLYIIDLGTRVLKIFEQAPQVGGVLTSDDDELMKNLIKYIHKEIKRRKVMFSEIGVSNYLAYEEATGEKLPHIMLVIDNYAAFTELFEAYDDDMTIFSREGINLGITLVVTASNSSTVRYKMSSNFKINIALNCVDKGEYSNILGRVSIEPSANQGRGLIKLDDICEFQVALPAEGDTEVERGNNIKSLIKKINSLWDKKGAVRIPRVPEKLPLHDFIEENVSGDLDSNIPIGLDVGEFEIVGLDFNYVSTIPIIGRSKSGKSSCMSSICQIINNKYKDDNVATYVFDSTSFGLVELEELPIVSRYCNDRTEIISTLYDIKEEVDRRKEFLEEMMQSSKGKIKESDVIKKFSKMFVVIDNANEFLEYLADEYDLMDVISDILNKDNGYGITFIMAGEEEEFTNLSYSHNFIDNIKKNNIGILLDELEDHNFFKLKIKYGVEEKAVRPGDGYLVTKENHLRIKIPV</sequence>
<dbReference type="CDD" id="cd00060">
    <property type="entry name" value="FHA"/>
    <property type="match status" value="1"/>
</dbReference>
<feature type="transmembrane region" description="Helical" evidence="5">
    <location>
        <begin position="267"/>
        <end position="287"/>
    </location>
</feature>
<feature type="binding site" evidence="4">
    <location>
        <begin position="1042"/>
        <end position="1049"/>
    </location>
    <ligand>
        <name>ATP</name>
        <dbReference type="ChEBI" id="CHEBI:30616"/>
    </ligand>
</feature>
<organism evidence="8 9">
    <name type="scientific">Clostridium intestinale</name>
    <dbReference type="NCBI Taxonomy" id="36845"/>
    <lineage>
        <taxon>Bacteria</taxon>
        <taxon>Bacillati</taxon>
        <taxon>Bacillota</taxon>
        <taxon>Clostridia</taxon>
        <taxon>Eubacteriales</taxon>
        <taxon>Clostridiaceae</taxon>
        <taxon>Clostridium</taxon>
    </lineage>
</organism>
<dbReference type="InterPro" id="IPR027417">
    <property type="entry name" value="P-loop_NTPase"/>
</dbReference>
<evidence type="ECO:0000256" key="4">
    <source>
        <dbReference type="PROSITE-ProRule" id="PRU00289"/>
    </source>
</evidence>
<dbReference type="KEGG" id="cint:HZF06_07855"/>
<dbReference type="SMART" id="SM00382">
    <property type="entry name" value="AAA"/>
    <property type="match status" value="3"/>
</dbReference>
<feature type="binding site" evidence="4">
    <location>
        <begin position="704"/>
        <end position="711"/>
    </location>
    <ligand>
        <name>ATP</name>
        <dbReference type="ChEBI" id="CHEBI:30616"/>
    </ligand>
</feature>
<dbReference type="PROSITE" id="PS50901">
    <property type="entry name" value="FTSK"/>
    <property type="match status" value="3"/>
</dbReference>
<dbReference type="Pfam" id="PF01580">
    <property type="entry name" value="FtsK_SpoIIIE"/>
    <property type="match status" value="3"/>
</dbReference>
<accession>A0A7D6VRQ5</accession>
<feature type="binding site" evidence="4">
    <location>
        <begin position="1324"/>
        <end position="1331"/>
    </location>
    <ligand>
        <name>ATP</name>
        <dbReference type="ChEBI" id="CHEBI:30616"/>
    </ligand>
</feature>
<dbReference type="GO" id="GO:0003677">
    <property type="term" value="F:DNA binding"/>
    <property type="evidence" value="ECO:0007669"/>
    <property type="project" value="InterPro"/>
</dbReference>
<proteinExistence type="predicted"/>
<protein>
    <submittedName>
        <fullName evidence="8">Type VII secretion protein EssC</fullName>
    </submittedName>
</protein>
<dbReference type="RefSeq" id="WP_181603060.1">
    <property type="nucleotide sequence ID" value="NZ_CP059378.1"/>
</dbReference>
<evidence type="ECO:0000256" key="5">
    <source>
        <dbReference type="SAM" id="Phobius"/>
    </source>
</evidence>
<dbReference type="Pfam" id="PF00498">
    <property type="entry name" value="FHA"/>
    <property type="match status" value="1"/>
</dbReference>
<dbReference type="EMBL" id="CP059378">
    <property type="protein sequence ID" value="QLY81487.1"/>
    <property type="molecule type" value="Genomic_DNA"/>
</dbReference>
<dbReference type="GO" id="GO:0016020">
    <property type="term" value="C:membrane"/>
    <property type="evidence" value="ECO:0007669"/>
    <property type="project" value="UniProtKB-SubCell"/>
</dbReference>
<evidence type="ECO:0000313" key="9">
    <source>
        <dbReference type="Proteomes" id="UP000512286"/>
    </source>
</evidence>
<feature type="transmembrane region" description="Helical" evidence="5">
    <location>
        <begin position="293"/>
        <end position="316"/>
    </location>
</feature>
<dbReference type="InterPro" id="IPR000253">
    <property type="entry name" value="FHA_dom"/>
</dbReference>
<dbReference type="Proteomes" id="UP000512286">
    <property type="component" value="Chromosome"/>
</dbReference>
<dbReference type="CDD" id="cd01127">
    <property type="entry name" value="TrwB_TraG_TraD_VirD4"/>
    <property type="match status" value="1"/>
</dbReference>
<reference evidence="8 9" key="1">
    <citation type="submission" date="2020-07" db="EMBL/GenBank/DDBJ databases">
        <title>Electron transfer.</title>
        <authorList>
            <person name="Huang L."/>
            <person name="Liu X."/>
            <person name="Zhou S."/>
        </authorList>
    </citation>
    <scope>NUCLEOTIDE SEQUENCE [LARGE SCALE GENOMIC DNA]</scope>
    <source>
        <strain evidence="8 9">Lx1</strain>
    </source>
</reference>
<dbReference type="InterPro" id="IPR050206">
    <property type="entry name" value="FtsK/SpoIIIE/SftA"/>
</dbReference>
<feature type="domain" description="FtsK" evidence="7">
    <location>
        <begin position="1025"/>
        <end position="1209"/>
    </location>
</feature>
<dbReference type="InterPro" id="IPR002543">
    <property type="entry name" value="FtsK_dom"/>
</dbReference>
<keyword evidence="2 4" id="KW-0547">Nucleotide-binding</keyword>
<feature type="domain" description="FtsK" evidence="7">
    <location>
        <begin position="683"/>
        <end position="878"/>
    </location>
</feature>
<evidence type="ECO:0000313" key="8">
    <source>
        <dbReference type="EMBL" id="QLY81487.1"/>
    </source>
</evidence>
<dbReference type="InterPro" id="IPR003593">
    <property type="entry name" value="AAA+_ATPase"/>
</dbReference>
<name>A0A7D6VRQ5_9CLOT</name>
<dbReference type="SMART" id="SM00240">
    <property type="entry name" value="FHA"/>
    <property type="match status" value="1"/>
</dbReference>
<dbReference type="PANTHER" id="PTHR22683">
    <property type="entry name" value="SPORULATION PROTEIN RELATED"/>
    <property type="match status" value="1"/>
</dbReference>
<dbReference type="PANTHER" id="PTHR22683:SF1">
    <property type="entry name" value="TYPE VII SECRETION SYSTEM PROTEIN ESSC"/>
    <property type="match status" value="1"/>
</dbReference>
<dbReference type="SUPFAM" id="SSF49879">
    <property type="entry name" value="SMAD/FHA domain"/>
    <property type="match status" value="1"/>
</dbReference>
<keyword evidence="5" id="KW-0812">Transmembrane</keyword>
<dbReference type="InterPro" id="IPR008984">
    <property type="entry name" value="SMAD_FHA_dom_sf"/>
</dbReference>
<dbReference type="NCBIfam" id="TIGR03928">
    <property type="entry name" value="T7_EssCb_Firm"/>
    <property type="match status" value="1"/>
</dbReference>
<keyword evidence="3 4" id="KW-0067">ATP-binding</keyword>